<dbReference type="NCBIfam" id="TIGR01981">
    <property type="entry name" value="sufD"/>
    <property type="match status" value="1"/>
</dbReference>
<dbReference type="PANTHER" id="PTHR43575">
    <property type="entry name" value="PROTEIN ABCI7, CHLOROPLASTIC"/>
    <property type="match status" value="1"/>
</dbReference>
<dbReference type="EMBL" id="JAHWQX010000004">
    <property type="protein sequence ID" value="MBW3098890.1"/>
    <property type="molecule type" value="Genomic_DNA"/>
</dbReference>
<comment type="caution">
    <text evidence="2">The sequence shown here is derived from an EMBL/GenBank/DDBJ whole genome shotgun (WGS) entry which is preliminary data.</text>
</comment>
<evidence type="ECO:0000259" key="1">
    <source>
        <dbReference type="Pfam" id="PF01458"/>
    </source>
</evidence>
<accession>A0ABS6WSH4</accession>
<dbReference type="InterPro" id="IPR055346">
    <property type="entry name" value="Fe-S_cluster_assembly_SufBD"/>
</dbReference>
<dbReference type="InterPro" id="IPR000825">
    <property type="entry name" value="SUF_FeS_clus_asmbl_SufBD_core"/>
</dbReference>
<protein>
    <submittedName>
        <fullName evidence="2">Fe-S cluster assembly protein SufD</fullName>
    </submittedName>
</protein>
<dbReference type="RefSeq" id="WP_219203191.1">
    <property type="nucleotide sequence ID" value="NZ_JAHWQX010000004.1"/>
</dbReference>
<dbReference type="Pfam" id="PF01458">
    <property type="entry name" value="SUFBD_core"/>
    <property type="match status" value="1"/>
</dbReference>
<evidence type="ECO:0000313" key="2">
    <source>
        <dbReference type="EMBL" id="MBW3098890.1"/>
    </source>
</evidence>
<sequence length="424" mass="45770">MNIQSKPTLTPAEQGLIDAFVAKVSDLPGDAELTAHRDRLIAQLTETGLPSRRIEAWHYTDLRTLLKSVPGPQPAGAADALPPIAPNALILPLLQGTHVQPAAADGLTCTSLQERLLAGGASETLQPLGRDDAIGMINSAFVTDGYVMSLDSEAELAPILELQAVQDGGQAHGRFEFEANAASRATILERHARSGDSAGLTSSVSVLKLAENADLTWIILQDRGADDVHLGQLRAELAEGARLRLFVINTGGHLVRQEVVVKVEGEGAHFDLRAINLLAGQGHTDVTLSIDHSAPHTTSEEVVRNVVLDRARGVFQGQIRVAREAQKTDAQMACNTLLLTDEGEFDAKPELEIFADDVICAHGATVIDLDPAHLFYLTARGISEKVARQLLINGFVDELLDELDNEELADVLKRRVEDWLDRHV</sequence>
<dbReference type="InterPro" id="IPR011542">
    <property type="entry name" value="SUF_FeS_clus_asmbl_SufD"/>
</dbReference>
<evidence type="ECO:0000313" key="3">
    <source>
        <dbReference type="Proteomes" id="UP001430804"/>
    </source>
</evidence>
<keyword evidence="3" id="KW-1185">Reference proteome</keyword>
<dbReference type="Proteomes" id="UP001430804">
    <property type="component" value="Unassembled WGS sequence"/>
</dbReference>
<name>A0ABS6WSH4_9HYPH</name>
<dbReference type="PANTHER" id="PTHR43575:SF1">
    <property type="entry name" value="PROTEIN ABCI7, CHLOROPLASTIC"/>
    <property type="match status" value="1"/>
</dbReference>
<gene>
    <name evidence="2" type="primary">sufD</name>
    <name evidence="2" type="ORF">KY465_16545</name>
</gene>
<feature type="domain" description="SUF system FeS cluster assembly SufBD core" evidence="1">
    <location>
        <begin position="169"/>
        <end position="395"/>
    </location>
</feature>
<proteinExistence type="predicted"/>
<reference evidence="2" key="1">
    <citation type="submission" date="2021-07" db="EMBL/GenBank/DDBJ databases">
        <title>Pseudohoeflea marina sp. nov. a polyhydroxyalcanoate-producing bacterium.</title>
        <authorList>
            <person name="Zheng W."/>
            <person name="Yu S."/>
            <person name="Huang Y."/>
        </authorList>
    </citation>
    <scope>NUCLEOTIDE SEQUENCE</scope>
    <source>
        <strain evidence="2">DP4N28-3</strain>
    </source>
</reference>
<organism evidence="2 3">
    <name type="scientific">Pseudohoeflea coraliihabitans</name>
    <dbReference type="NCBI Taxonomy" id="2860393"/>
    <lineage>
        <taxon>Bacteria</taxon>
        <taxon>Pseudomonadati</taxon>
        <taxon>Pseudomonadota</taxon>
        <taxon>Alphaproteobacteria</taxon>
        <taxon>Hyphomicrobiales</taxon>
        <taxon>Rhizobiaceae</taxon>
        <taxon>Pseudohoeflea</taxon>
    </lineage>
</organism>